<proteinExistence type="predicted"/>
<keyword evidence="3" id="KW-1185">Reference proteome</keyword>
<accession>A0A821V470</accession>
<sequence>MIKLVVLFALVAVASAGVIAPIVPVAHPVVHHVAPVVPVASVHSAVVHHRPIVHAPLVHAPLVHAPLVHAAPVVPIVKHHSPILLHH</sequence>
<keyword evidence="1" id="KW-0732">Signal</keyword>
<feature type="signal peptide" evidence="1">
    <location>
        <begin position="1"/>
        <end position="16"/>
    </location>
</feature>
<dbReference type="Proteomes" id="UP000663880">
    <property type="component" value="Unassembled WGS sequence"/>
</dbReference>
<dbReference type="EMBL" id="CAJOBZ010000036">
    <property type="protein sequence ID" value="CAF4899781.1"/>
    <property type="molecule type" value="Genomic_DNA"/>
</dbReference>
<protein>
    <submittedName>
        <fullName evidence="2">Uncharacterized protein</fullName>
    </submittedName>
</protein>
<evidence type="ECO:0000313" key="3">
    <source>
        <dbReference type="Proteomes" id="UP000663880"/>
    </source>
</evidence>
<dbReference type="AlphaFoldDB" id="A0A821V470"/>
<gene>
    <name evidence="2" type="ORF">PMACD_LOCUS11183</name>
</gene>
<feature type="chain" id="PRO_5033035957" evidence="1">
    <location>
        <begin position="17"/>
        <end position="87"/>
    </location>
</feature>
<evidence type="ECO:0000256" key="1">
    <source>
        <dbReference type="SAM" id="SignalP"/>
    </source>
</evidence>
<organism evidence="2 3">
    <name type="scientific">Pieris macdunnoughi</name>
    <dbReference type="NCBI Taxonomy" id="345717"/>
    <lineage>
        <taxon>Eukaryota</taxon>
        <taxon>Metazoa</taxon>
        <taxon>Ecdysozoa</taxon>
        <taxon>Arthropoda</taxon>
        <taxon>Hexapoda</taxon>
        <taxon>Insecta</taxon>
        <taxon>Pterygota</taxon>
        <taxon>Neoptera</taxon>
        <taxon>Endopterygota</taxon>
        <taxon>Lepidoptera</taxon>
        <taxon>Glossata</taxon>
        <taxon>Ditrysia</taxon>
        <taxon>Papilionoidea</taxon>
        <taxon>Pieridae</taxon>
        <taxon>Pierinae</taxon>
        <taxon>Pieris</taxon>
    </lineage>
</organism>
<comment type="caution">
    <text evidence="2">The sequence shown here is derived from an EMBL/GenBank/DDBJ whole genome shotgun (WGS) entry which is preliminary data.</text>
</comment>
<evidence type="ECO:0000313" key="2">
    <source>
        <dbReference type="EMBL" id="CAF4899781.1"/>
    </source>
</evidence>
<name>A0A821V470_9NEOP</name>
<reference evidence="2" key="1">
    <citation type="submission" date="2021-02" db="EMBL/GenBank/DDBJ databases">
        <authorList>
            <person name="Steward A R."/>
        </authorList>
    </citation>
    <scope>NUCLEOTIDE SEQUENCE</scope>
</reference>